<evidence type="ECO:0000313" key="2">
    <source>
        <dbReference type="Proteomes" id="UP000070578"/>
    </source>
</evidence>
<keyword evidence="1" id="KW-0489">Methyltransferase</keyword>
<dbReference type="InterPro" id="IPR029063">
    <property type="entry name" value="SAM-dependent_MTases_sf"/>
</dbReference>
<dbReference type="PANTHER" id="PTHR43861">
    <property type="entry name" value="TRANS-ACONITATE 2-METHYLTRANSFERASE-RELATED"/>
    <property type="match status" value="1"/>
</dbReference>
<dbReference type="SUPFAM" id="SSF53335">
    <property type="entry name" value="S-adenosyl-L-methionine-dependent methyltransferases"/>
    <property type="match status" value="1"/>
</dbReference>
<dbReference type="PATRIC" id="fig|1796491.3.peg.1373"/>
<name>A0A139BV56_9PROT</name>
<protein>
    <submittedName>
        <fullName evidence="1">3-demethylubiquinone-9 3-methyltransferase</fullName>
    </submittedName>
</protein>
<evidence type="ECO:0000313" key="1">
    <source>
        <dbReference type="EMBL" id="KXS32595.1"/>
    </source>
</evidence>
<dbReference type="GO" id="GO:0008168">
    <property type="term" value="F:methyltransferase activity"/>
    <property type="evidence" value="ECO:0007669"/>
    <property type="project" value="UniProtKB-KW"/>
</dbReference>
<sequence length="251" mass="28078">MKNNLLCPVCNGSCSLLDVVDFNKSCEEARGKFLGLAGIPVYYALCSDCGFCFTPEIATWTLQEFEKKIYNDEYILVDPDYIETRPKANAANLISMLGDQARFIKHLDYGGGSGLLANILKKSNWQSVSYDPFVDRNVSIDQLGKFDLITAFEVFEHVPDVQHLMSNLRSLLSPDGIVLFSTLISDGNIQSNQRINWWYAAPRNGHISLFSRKSLAIIAQNNGVNLGSFSEGFHVFFTNVPPWANHIIRLG</sequence>
<proteinExistence type="predicted"/>
<gene>
    <name evidence="1" type="ORF">AWT59_1258</name>
</gene>
<dbReference type="Pfam" id="PF13489">
    <property type="entry name" value="Methyltransf_23"/>
    <property type="match status" value="1"/>
</dbReference>
<reference evidence="1 2" key="1">
    <citation type="submission" date="2016-02" db="EMBL/GenBank/DDBJ databases">
        <authorList>
            <person name="Wen L."/>
            <person name="He K."/>
            <person name="Yang H."/>
        </authorList>
    </citation>
    <scope>NUCLEOTIDE SEQUENCE [LARGE SCALE GENOMIC DNA]</scope>
    <source>
        <strain evidence="1">ShG14-8</strain>
    </source>
</reference>
<dbReference type="EMBL" id="LSLI01000024">
    <property type="protein sequence ID" value="KXS32595.1"/>
    <property type="molecule type" value="Genomic_DNA"/>
</dbReference>
<dbReference type="Gene3D" id="3.40.50.150">
    <property type="entry name" value="Vaccinia Virus protein VP39"/>
    <property type="match status" value="1"/>
</dbReference>
<accession>A0A139BV56</accession>
<keyword evidence="1" id="KW-0830">Ubiquinone</keyword>
<keyword evidence="1" id="KW-0808">Transferase</keyword>
<dbReference type="AlphaFoldDB" id="A0A139BV56"/>
<organism evidence="1 2">
    <name type="scientific">Candidatus Gallionella acididurans</name>
    <dbReference type="NCBI Taxonomy" id="1796491"/>
    <lineage>
        <taxon>Bacteria</taxon>
        <taxon>Pseudomonadati</taxon>
        <taxon>Pseudomonadota</taxon>
        <taxon>Betaproteobacteria</taxon>
        <taxon>Nitrosomonadales</taxon>
        <taxon>Gallionellaceae</taxon>
        <taxon>Gallionella</taxon>
    </lineage>
</organism>
<dbReference type="GO" id="GO:0032259">
    <property type="term" value="P:methylation"/>
    <property type="evidence" value="ECO:0007669"/>
    <property type="project" value="UniProtKB-KW"/>
</dbReference>
<comment type="caution">
    <text evidence="1">The sequence shown here is derived from an EMBL/GenBank/DDBJ whole genome shotgun (WGS) entry which is preliminary data.</text>
</comment>
<dbReference type="Proteomes" id="UP000070578">
    <property type="component" value="Unassembled WGS sequence"/>
</dbReference>
<reference evidence="1 2" key="2">
    <citation type="submission" date="2016-03" db="EMBL/GenBank/DDBJ databases">
        <title>New uncultured bacterium of the family Gallionellaceae from acid mine drainage: description and reconstruction of genome based on metagenomic analysis of microbial community.</title>
        <authorList>
            <person name="Kadnikov V."/>
            <person name="Ivasenko D."/>
            <person name="Beletsky A."/>
            <person name="Mardanov A."/>
            <person name="Danilova E."/>
            <person name="Pimenov N."/>
            <person name="Karnachuk O."/>
            <person name="Ravin N."/>
        </authorList>
    </citation>
    <scope>NUCLEOTIDE SEQUENCE [LARGE SCALE GENOMIC DNA]</scope>
    <source>
        <strain evidence="1">ShG14-8</strain>
    </source>
</reference>
<dbReference type="PANTHER" id="PTHR43861:SF5">
    <property type="entry name" value="BLL5978 PROTEIN"/>
    <property type="match status" value="1"/>
</dbReference>